<dbReference type="Gene3D" id="1.10.3230.30">
    <property type="entry name" value="Phage gp6-like head-tail connector protein"/>
    <property type="match status" value="1"/>
</dbReference>
<dbReference type="CDD" id="cd08054">
    <property type="entry name" value="gp6"/>
    <property type="match status" value="1"/>
</dbReference>
<dbReference type="RefSeq" id="WP_188849897.1">
    <property type="nucleotide sequence ID" value="NZ_BMJJ01000003.1"/>
</dbReference>
<gene>
    <name evidence="1" type="ORF">GCM10011335_14150</name>
</gene>
<reference evidence="1" key="1">
    <citation type="journal article" date="2014" name="Int. J. Syst. Evol. Microbiol.">
        <title>Complete genome sequence of Corynebacterium casei LMG S-19264T (=DSM 44701T), isolated from a smear-ripened cheese.</title>
        <authorList>
            <consortium name="US DOE Joint Genome Institute (JGI-PGF)"/>
            <person name="Walter F."/>
            <person name="Albersmeier A."/>
            <person name="Kalinowski J."/>
            <person name="Ruckert C."/>
        </authorList>
    </citation>
    <scope>NUCLEOTIDE SEQUENCE</scope>
    <source>
        <strain evidence="1">CGMCC 1.15493</strain>
    </source>
</reference>
<accession>A0A916XUD9</accession>
<evidence type="ECO:0000313" key="2">
    <source>
        <dbReference type="Proteomes" id="UP000613160"/>
    </source>
</evidence>
<evidence type="ECO:0008006" key="3">
    <source>
        <dbReference type="Google" id="ProtNLM"/>
    </source>
</evidence>
<organism evidence="1 2">
    <name type="scientific">Aureimonas glaciei</name>
    <dbReference type="NCBI Taxonomy" id="1776957"/>
    <lineage>
        <taxon>Bacteria</taxon>
        <taxon>Pseudomonadati</taxon>
        <taxon>Pseudomonadota</taxon>
        <taxon>Alphaproteobacteria</taxon>
        <taxon>Hyphomicrobiales</taxon>
        <taxon>Aurantimonadaceae</taxon>
        <taxon>Aureimonas</taxon>
    </lineage>
</organism>
<name>A0A916XUD9_9HYPH</name>
<dbReference type="InterPro" id="IPR021146">
    <property type="entry name" value="Phage_gp6-like_head-tail"/>
</dbReference>
<dbReference type="Proteomes" id="UP000613160">
    <property type="component" value="Unassembled WGS sequence"/>
</dbReference>
<evidence type="ECO:0000313" key="1">
    <source>
        <dbReference type="EMBL" id="GGD12417.1"/>
    </source>
</evidence>
<protein>
    <recommendedName>
        <fullName evidence="3">Phage gp6-like head-tail connector protein</fullName>
    </recommendedName>
</protein>
<dbReference type="NCBIfam" id="TIGR02215">
    <property type="entry name" value="phage_chp_gp8"/>
    <property type="match status" value="1"/>
</dbReference>
<dbReference type="Pfam" id="PF05135">
    <property type="entry name" value="Phage_connect_1"/>
    <property type="match status" value="1"/>
</dbReference>
<dbReference type="InterPro" id="IPR006450">
    <property type="entry name" value="Phage_HK97_gp6-like"/>
</dbReference>
<dbReference type="AlphaFoldDB" id="A0A916XUD9"/>
<keyword evidence="2" id="KW-1185">Reference proteome</keyword>
<dbReference type="InterPro" id="IPR011738">
    <property type="entry name" value="Phage_CHP"/>
</dbReference>
<dbReference type="NCBIfam" id="TIGR01560">
    <property type="entry name" value="put_DNA_pack"/>
    <property type="match status" value="1"/>
</dbReference>
<reference evidence="1" key="2">
    <citation type="submission" date="2020-09" db="EMBL/GenBank/DDBJ databases">
        <authorList>
            <person name="Sun Q."/>
            <person name="Zhou Y."/>
        </authorList>
    </citation>
    <scope>NUCLEOTIDE SEQUENCE</scope>
    <source>
        <strain evidence="1">CGMCC 1.15493</strain>
    </source>
</reference>
<dbReference type="EMBL" id="BMJJ01000003">
    <property type="protein sequence ID" value="GGD12417.1"/>
    <property type="molecule type" value="Genomic_DNA"/>
</dbReference>
<sequence>MTLIDLGGIAAEPVTLAEAKAWCRIERDDEDALIARLVAAARETVERETRLVLVRRSFRLVLDPVPGDGWIDITRHPLHQVTSVVAYDGAGVPTEFGPGASVIERALGIEAIRVSQAVVRAAVNGAEIEFTSGFAVGEVPVNLVLAMQRIVATAYELRGAVSAGLQPAVVPDAARALIAPFRWVRL</sequence>
<proteinExistence type="predicted"/>
<comment type="caution">
    <text evidence="1">The sequence shown here is derived from an EMBL/GenBank/DDBJ whole genome shotgun (WGS) entry which is preliminary data.</text>
</comment>